<protein>
    <submittedName>
        <fullName evidence="12">Fatty acid synthase</fullName>
    </submittedName>
</protein>
<keyword evidence="7" id="KW-0560">Oxidoreductase</keyword>
<dbReference type="PANTHER" id="PTHR43775">
    <property type="entry name" value="FATTY ACID SYNTHASE"/>
    <property type="match status" value="1"/>
</dbReference>
<evidence type="ECO:0000256" key="6">
    <source>
        <dbReference type="ARBA" id="ARBA00022857"/>
    </source>
</evidence>
<evidence type="ECO:0000256" key="9">
    <source>
        <dbReference type="ARBA" id="ARBA00023160"/>
    </source>
</evidence>
<evidence type="ECO:0000259" key="11">
    <source>
        <dbReference type="SMART" id="SM00829"/>
    </source>
</evidence>
<evidence type="ECO:0000256" key="1">
    <source>
        <dbReference type="ARBA" id="ARBA00022450"/>
    </source>
</evidence>
<dbReference type="Proteomes" id="UP000887116">
    <property type="component" value="Unassembled WGS sequence"/>
</dbReference>
<keyword evidence="10" id="KW-0511">Multifunctional enzyme</keyword>
<dbReference type="GO" id="GO:0004312">
    <property type="term" value="F:fatty acid synthase activity"/>
    <property type="evidence" value="ECO:0007669"/>
    <property type="project" value="TreeGrafter"/>
</dbReference>
<dbReference type="SMART" id="SM00829">
    <property type="entry name" value="PKS_ER"/>
    <property type="match status" value="1"/>
</dbReference>
<dbReference type="SUPFAM" id="SSF51735">
    <property type="entry name" value="NAD(P)-binding Rossmann-fold domains"/>
    <property type="match status" value="1"/>
</dbReference>
<evidence type="ECO:0000256" key="5">
    <source>
        <dbReference type="ARBA" id="ARBA00022832"/>
    </source>
</evidence>
<keyword evidence="5" id="KW-0276">Fatty acid metabolism</keyword>
<reference evidence="12" key="1">
    <citation type="submission" date="2020-07" db="EMBL/GenBank/DDBJ databases">
        <title>Multicomponent nature underlies the extraordinary mechanical properties of spider dragline silk.</title>
        <authorList>
            <person name="Kono N."/>
            <person name="Nakamura H."/>
            <person name="Mori M."/>
            <person name="Yoshida Y."/>
            <person name="Ohtoshi R."/>
            <person name="Malay A.D."/>
            <person name="Moran D.A.P."/>
            <person name="Tomita M."/>
            <person name="Numata K."/>
            <person name="Arakawa K."/>
        </authorList>
    </citation>
    <scope>NUCLEOTIDE SEQUENCE</scope>
</reference>
<evidence type="ECO:0000256" key="8">
    <source>
        <dbReference type="ARBA" id="ARBA00023098"/>
    </source>
</evidence>
<dbReference type="FunFam" id="3.40.50.720:FF:000209">
    <property type="entry name" value="Polyketide synthase Pks12"/>
    <property type="match status" value="1"/>
</dbReference>
<evidence type="ECO:0000256" key="4">
    <source>
        <dbReference type="ARBA" id="ARBA00022679"/>
    </source>
</evidence>
<evidence type="ECO:0000313" key="12">
    <source>
        <dbReference type="EMBL" id="GFR04592.1"/>
    </source>
</evidence>
<dbReference type="InterPro" id="IPR036291">
    <property type="entry name" value="NAD(P)-bd_dom_sf"/>
</dbReference>
<dbReference type="InterPro" id="IPR020843">
    <property type="entry name" value="ER"/>
</dbReference>
<proteinExistence type="predicted"/>
<evidence type="ECO:0000313" key="13">
    <source>
        <dbReference type="Proteomes" id="UP000887116"/>
    </source>
</evidence>
<keyword evidence="3" id="KW-0597">Phosphoprotein</keyword>
<dbReference type="AlphaFoldDB" id="A0A8X6GHR2"/>
<dbReference type="PANTHER" id="PTHR43775:SF7">
    <property type="entry name" value="FATTY ACID SYNTHASE"/>
    <property type="match status" value="1"/>
</dbReference>
<keyword evidence="2" id="KW-0444">Lipid biosynthesis</keyword>
<sequence length="307" mass="34323">MLAMVLQYPHLGDTATDDWSPGLEFAGRLHNGRRIMGFIPCRGLATTVAVDTNLIWDVPDDWTLEEASTVPVAYATAYYALVMRGRLQRGEKVLIHSGSGGVGQAAISIALHFGCEVFTSVGTKKKREFLKERFPSLQDKHFCYSRDLSFEKHILNETNGEGVDVILNSLAEEKLKTSLNCIAQNGRFLEIGKYDFSNNTMMGMEVFLKNISFQGILLDTLFGNKGSNIDSKKELVQLIYDGIANGFVRPLSSIVFDFKEAESAFRYMASGKHIGKVILKQTTNCENFHQVPVSSRLNWKSTRLYLS</sequence>
<comment type="caution">
    <text evidence="12">The sequence shown here is derived from an EMBL/GenBank/DDBJ whole genome shotgun (WGS) entry which is preliminary data.</text>
</comment>
<dbReference type="InterPro" id="IPR011032">
    <property type="entry name" value="GroES-like_sf"/>
</dbReference>
<dbReference type="GO" id="GO:0006633">
    <property type="term" value="P:fatty acid biosynthetic process"/>
    <property type="evidence" value="ECO:0007669"/>
    <property type="project" value="UniProtKB-KW"/>
</dbReference>
<gene>
    <name evidence="12" type="primary">Fasn</name>
    <name evidence="12" type="ORF">TNCT_738911</name>
</gene>
<dbReference type="GO" id="GO:0016491">
    <property type="term" value="F:oxidoreductase activity"/>
    <property type="evidence" value="ECO:0007669"/>
    <property type="project" value="UniProtKB-KW"/>
</dbReference>
<name>A0A8X6GHR2_TRICU</name>
<dbReference type="CDD" id="cd05195">
    <property type="entry name" value="enoyl_red"/>
    <property type="match status" value="1"/>
</dbReference>
<evidence type="ECO:0000256" key="2">
    <source>
        <dbReference type="ARBA" id="ARBA00022516"/>
    </source>
</evidence>
<keyword evidence="13" id="KW-1185">Reference proteome</keyword>
<keyword evidence="9" id="KW-0275">Fatty acid biosynthesis</keyword>
<accession>A0A8X6GHR2</accession>
<keyword evidence="8" id="KW-0443">Lipid metabolism</keyword>
<keyword evidence="6" id="KW-0521">NADP</keyword>
<keyword evidence="4" id="KW-0808">Transferase</keyword>
<evidence type="ECO:0000256" key="10">
    <source>
        <dbReference type="ARBA" id="ARBA00023268"/>
    </source>
</evidence>
<evidence type="ECO:0000256" key="3">
    <source>
        <dbReference type="ARBA" id="ARBA00022553"/>
    </source>
</evidence>
<dbReference type="EMBL" id="BMAO01035600">
    <property type="protein sequence ID" value="GFR04592.1"/>
    <property type="molecule type" value="Genomic_DNA"/>
</dbReference>
<feature type="domain" description="Enoyl reductase (ER)" evidence="11">
    <location>
        <begin position="3"/>
        <end position="279"/>
    </location>
</feature>
<keyword evidence="1" id="KW-0596">Phosphopantetheine</keyword>
<evidence type="ECO:0000256" key="7">
    <source>
        <dbReference type="ARBA" id="ARBA00023002"/>
    </source>
</evidence>
<organism evidence="12 13">
    <name type="scientific">Trichonephila clavata</name>
    <name type="common">Joro spider</name>
    <name type="synonym">Nephila clavata</name>
    <dbReference type="NCBI Taxonomy" id="2740835"/>
    <lineage>
        <taxon>Eukaryota</taxon>
        <taxon>Metazoa</taxon>
        <taxon>Ecdysozoa</taxon>
        <taxon>Arthropoda</taxon>
        <taxon>Chelicerata</taxon>
        <taxon>Arachnida</taxon>
        <taxon>Araneae</taxon>
        <taxon>Araneomorphae</taxon>
        <taxon>Entelegynae</taxon>
        <taxon>Araneoidea</taxon>
        <taxon>Nephilidae</taxon>
        <taxon>Trichonephila</taxon>
    </lineage>
</organism>
<dbReference type="SUPFAM" id="SSF50129">
    <property type="entry name" value="GroES-like"/>
    <property type="match status" value="1"/>
</dbReference>
<dbReference type="Gene3D" id="3.90.180.10">
    <property type="entry name" value="Medium-chain alcohol dehydrogenases, catalytic domain"/>
    <property type="match status" value="1"/>
</dbReference>
<dbReference type="Pfam" id="PF13602">
    <property type="entry name" value="ADH_zinc_N_2"/>
    <property type="match status" value="1"/>
</dbReference>
<dbReference type="OrthoDB" id="6503696at2759"/>
<dbReference type="InterPro" id="IPR050091">
    <property type="entry name" value="PKS_NRPS_Biosynth_Enz"/>
</dbReference>